<evidence type="ECO:0000313" key="2">
    <source>
        <dbReference type="Proteomes" id="UP000823388"/>
    </source>
</evidence>
<accession>A0A8T0U8I6</accession>
<organism evidence="1 2">
    <name type="scientific">Panicum virgatum</name>
    <name type="common">Blackwell switchgrass</name>
    <dbReference type="NCBI Taxonomy" id="38727"/>
    <lineage>
        <taxon>Eukaryota</taxon>
        <taxon>Viridiplantae</taxon>
        <taxon>Streptophyta</taxon>
        <taxon>Embryophyta</taxon>
        <taxon>Tracheophyta</taxon>
        <taxon>Spermatophyta</taxon>
        <taxon>Magnoliopsida</taxon>
        <taxon>Liliopsida</taxon>
        <taxon>Poales</taxon>
        <taxon>Poaceae</taxon>
        <taxon>PACMAD clade</taxon>
        <taxon>Panicoideae</taxon>
        <taxon>Panicodae</taxon>
        <taxon>Paniceae</taxon>
        <taxon>Panicinae</taxon>
        <taxon>Panicum</taxon>
        <taxon>Panicum sect. Hiantes</taxon>
    </lineage>
</organism>
<name>A0A8T0U8I6_PANVG</name>
<dbReference type="EMBL" id="CM029042">
    <property type="protein sequence ID" value="KAG2618135.1"/>
    <property type="molecule type" value="Genomic_DNA"/>
</dbReference>
<evidence type="ECO:0000313" key="1">
    <source>
        <dbReference type="EMBL" id="KAG2618135.1"/>
    </source>
</evidence>
<comment type="caution">
    <text evidence="1">The sequence shown here is derived from an EMBL/GenBank/DDBJ whole genome shotgun (WGS) entry which is preliminary data.</text>
</comment>
<gene>
    <name evidence="1" type="ORF">PVAP13_3NG258201</name>
</gene>
<dbReference type="AlphaFoldDB" id="A0A8T0U8I6"/>
<proteinExistence type="predicted"/>
<sequence length="67" mass="7754">MQLLILVSWSLWKERNDRTFDRRVRTVDDLVMRVCDEVVAWSHAGYRHLESAFAASGVFSGRAIVTE</sequence>
<protein>
    <submittedName>
        <fullName evidence="1">Uncharacterized protein</fullName>
    </submittedName>
</protein>
<reference evidence="1 2" key="1">
    <citation type="submission" date="2020-05" db="EMBL/GenBank/DDBJ databases">
        <title>WGS assembly of Panicum virgatum.</title>
        <authorList>
            <person name="Lovell J.T."/>
            <person name="Jenkins J."/>
            <person name="Shu S."/>
            <person name="Juenger T.E."/>
            <person name="Schmutz J."/>
        </authorList>
    </citation>
    <scope>NUCLEOTIDE SEQUENCE [LARGE SCALE GENOMIC DNA]</scope>
    <source>
        <strain evidence="2">cv. AP13</strain>
    </source>
</reference>
<keyword evidence="2" id="KW-1185">Reference proteome</keyword>
<dbReference type="Proteomes" id="UP000823388">
    <property type="component" value="Chromosome 3N"/>
</dbReference>